<evidence type="ECO:0000313" key="1">
    <source>
        <dbReference type="EMBL" id="GBM61626.1"/>
    </source>
</evidence>
<dbReference type="EMBL" id="BGPR01001776">
    <property type="protein sequence ID" value="GBM61626.1"/>
    <property type="molecule type" value="Genomic_DNA"/>
</dbReference>
<protein>
    <submittedName>
        <fullName evidence="1">Uncharacterized protein</fullName>
    </submittedName>
</protein>
<sequence length="156" mass="17951">MSQRVVDPCGAKVLLIFLTPAVPEMVYQTLCGCVAKLKVKGYSLTFVCWWQISSEKVDLYNFSVKSRGDEMCFVKRLMDGVEGGRGSLQFQCESLSYPCLQWRLGWFISLSVDNWLHLRIRDTHDLRELAAQFFGKSRITPLFSFKSQRDVMFSIS</sequence>
<organism evidence="1 2">
    <name type="scientific">Araneus ventricosus</name>
    <name type="common">Orbweaver spider</name>
    <name type="synonym">Epeira ventricosa</name>
    <dbReference type="NCBI Taxonomy" id="182803"/>
    <lineage>
        <taxon>Eukaryota</taxon>
        <taxon>Metazoa</taxon>
        <taxon>Ecdysozoa</taxon>
        <taxon>Arthropoda</taxon>
        <taxon>Chelicerata</taxon>
        <taxon>Arachnida</taxon>
        <taxon>Araneae</taxon>
        <taxon>Araneomorphae</taxon>
        <taxon>Entelegynae</taxon>
        <taxon>Araneoidea</taxon>
        <taxon>Araneidae</taxon>
        <taxon>Araneus</taxon>
    </lineage>
</organism>
<accession>A0A4Y2H9E2</accession>
<name>A0A4Y2H9E2_ARAVE</name>
<keyword evidence="2" id="KW-1185">Reference proteome</keyword>
<comment type="caution">
    <text evidence="1">The sequence shown here is derived from an EMBL/GenBank/DDBJ whole genome shotgun (WGS) entry which is preliminary data.</text>
</comment>
<dbReference type="Proteomes" id="UP000499080">
    <property type="component" value="Unassembled WGS sequence"/>
</dbReference>
<reference evidence="1 2" key="1">
    <citation type="journal article" date="2019" name="Sci. Rep.">
        <title>Orb-weaving spider Araneus ventricosus genome elucidates the spidroin gene catalogue.</title>
        <authorList>
            <person name="Kono N."/>
            <person name="Nakamura H."/>
            <person name="Ohtoshi R."/>
            <person name="Moran D.A.P."/>
            <person name="Shinohara A."/>
            <person name="Yoshida Y."/>
            <person name="Fujiwara M."/>
            <person name="Mori M."/>
            <person name="Tomita M."/>
            <person name="Arakawa K."/>
        </authorList>
    </citation>
    <scope>NUCLEOTIDE SEQUENCE [LARGE SCALE GENOMIC DNA]</scope>
</reference>
<gene>
    <name evidence="1" type="ORF">AVEN_122245_1</name>
</gene>
<proteinExistence type="predicted"/>
<evidence type="ECO:0000313" key="2">
    <source>
        <dbReference type="Proteomes" id="UP000499080"/>
    </source>
</evidence>
<dbReference type="AlphaFoldDB" id="A0A4Y2H9E2"/>